<proteinExistence type="predicted"/>
<gene>
    <name evidence="1" type="ORF">V6N11_001052</name>
</gene>
<accession>A0ABR2RZD8</accession>
<evidence type="ECO:0000313" key="2">
    <source>
        <dbReference type="Proteomes" id="UP001396334"/>
    </source>
</evidence>
<reference evidence="1 2" key="1">
    <citation type="journal article" date="2024" name="G3 (Bethesda)">
        <title>Genome assembly of Hibiscus sabdariffa L. provides insights into metabolisms of medicinal natural products.</title>
        <authorList>
            <person name="Kim T."/>
        </authorList>
    </citation>
    <scope>NUCLEOTIDE SEQUENCE [LARGE SCALE GENOMIC DNA]</scope>
    <source>
        <strain evidence="1">TK-2024</strain>
        <tissue evidence="1">Old leaves</tissue>
    </source>
</reference>
<name>A0ABR2RZD8_9ROSI</name>
<comment type="caution">
    <text evidence="1">The sequence shown here is derived from an EMBL/GenBank/DDBJ whole genome shotgun (WGS) entry which is preliminary data.</text>
</comment>
<protein>
    <submittedName>
        <fullName evidence="1">Uncharacterized protein</fullName>
    </submittedName>
</protein>
<dbReference type="EMBL" id="JBBPBN010000019">
    <property type="protein sequence ID" value="KAK9018067.1"/>
    <property type="molecule type" value="Genomic_DNA"/>
</dbReference>
<sequence length="647" mass="73149">MNISRRRNPMVNYSPHPDPVLSEFIAYDNKVAFIRWIAYKAQSVGGFVVYQSLMLSLIVKEITQIGAFKCASALLQGKTGLKLDVDGVYKLTGVVLAEDIRFAGPGQLHLNVAIQNISEQPHFIGWFTRQSLYMMIVFCQCETEILDSIGLLFRDTHEDDKEIEINCYVQDAKLVEIAALLTVAREEVTSPSLFKVLCDPALNGSMSLRQLVLSEIVLLMASQLTLVSTSEEMHDELNNKLETMMSMLRLIEVFERVGDKIELYRRYLTKLSKEELATHMACLLISEGFAKYEDFELKRSISCGIVTRFHKDFLELLESKLSGENEGTQLEIGTTKVYKQHDVDSLGSLPLKASLEKLCYHPFLNDWTPKKSIFKLVCILCLPQLKESLESVRLVACKTETETIGCELARQGKLIELASLLMVAPEKLIITTSPGSNDLRSDVIRRCIMSGLQASLDAEVRLMGRSNSDKLVEKCKDEQEMKLSALMVLEVFERAGNYINQYLQSDAYNDGMRSRLEIVREIQNLLEKVGFVMNPEDTNLNDIKFFSHTSDPVDHSSFPLPLRPHEFFAAKKKHFLSTQRGLSGTHPVQGSLEGMRPYHTMVQGNSKCCAPWVSTPKSKALKFGGIPNVPWNSIRMFLYITKKIKRV</sequence>
<dbReference type="Proteomes" id="UP001396334">
    <property type="component" value="Unassembled WGS sequence"/>
</dbReference>
<evidence type="ECO:0000313" key="1">
    <source>
        <dbReference type="EMBL" id="KAK9018067.1"/>
    </source>
</evidence>
<organism evidence="1 2">
    <name type="scientific">Hibiscus sabdariffa</name>
    <name type="common">roselle</name>
    <dbReference type="NCBI Taxonomy" id="183260"/>
    <lineage>
        <taxon>Eukaryota</taxon>
        <taxon>Viridiplantae</taxon>
        <taxon>Streptophyta</taxon>
        <taxon>Embryophyta</taxon>
        <taxon>Tracheophyta</taxon>
        <taxon>Spermatophyta</taxon>
        <taxon>Magnoliopsida</taxon>
        <taxon>eudicotyledons</taxon>
        <taxon>Gunneridae</taxon>
        <taxon>Pentapetalae</taxon>
        <taxon>rosids</taxon>
        <taxon>malvids</taxon>
        <taxon>Malvales</taxon>
        <taxon>Malvaceae</taxon>
        <taxon>Malvoideae</taxon>
        <taxon>Hibiscus</taxon>
    </lineage>
</organism>
<keyword evidence="2" id="KW-1185">Reference proteome</keyword>